<dbReference type="InterPro" id="IPR031488">
    <property type="entry name" value="Zn_ribbon_mio"/>
</dbReference>
<accession>A0A1B7MQK6</accession>
<evidence type="ECO:0000259" key="4">
    <source>
        <dbReference type="Pfam" id="PF21719"/>
    </source>
</evidence>
<evidence type="ECO:0000313" key="5">
    <source>
        <dbReference type="EMBL" id="OAX34866.1"/>
    </source>
</evidence>
<keyword evidence="2" id="KW-0677">Repeat</keyword>
<dbReference type="OrthoDB" id="341486at2759"/>
<evidence type="ECO:0000256" key="2">
    <source>
        <dbReference type="ARBA" id="ARBA00022737"/>
    </source>
</evidence>
<sequence>MHLLLAGISDRWLCFFDLRTPAPTTINIATKVHGIATSPIDLHQIVGCGDGIVTGWDARRLPHHLLTFTEKDAAVDGARTRGGSGGGGGGGAVDMGWQATTLESYRKILAQIQHSQTMGLDTSLHGYEFSNQGLLGLWEEFAPLPQVPDSGSPSFSVLDGILTVPTTSLVNSSLSPLSTCAVLGPLTRMRLEQRRFALHLCEWGIGEDVLNHAIRRWEKEGHLSRAACWLVFTRQNKRALELHMRSDDEMHNLVSGTLTTLIPSNGGTPSNELRDHTERVIVHLRDLYFRVMLTQLASKDWSEVFEEELLPLRERLAIAFQHEHFTWTGDVQTAAILGAHASPAKFADACAERWLETYRDLLDGFKLFHHCIAFDIERGQILQDAGYRRDGRALPRCSVCLMTLSTVPDGTREAELSHSHTAYQDTIDEAIVICQICRHSGHASHILDWFFGEDGARSRGMCPVADCDGL</sequence>
<organism evidence="5 6">
    <name type="scientific">Rhizopogon vinicolor AM-OR11-026</name>
    <dbReference type="NCBI Taxonomy" id="1314800"/>
    <lineage>
        <taxon>Eukaryota</taxon>
        <taxon>Fungi</taxon>
        <taxon>Dikarya</taxon>
        <taxon>Basidiomycota</taxon>
        <taxon>Agaricomycotina</taxon>
        <taxon>Agaricomycetes</taxon>
        <taxon>Agaricomycetidae</taxon>
        <taxon>Boletales</taxon>
        <taxon>Suillineae</taxon>
        <taxon>Rhizopogonaceae</taxon>
        <taxon>Rhizopogon</taxon>
    </lineage>
</organism>
<evidence type="ECO:0000313" key="6">
    <source>
        <dbReference type="Proteomes" id="UP000092154"/>
    </source>
</evidence>
<dbReference type="Pfam" id="PF21719">
    <property type="entry name" value="MIOS_a-sol"/>
    <property type="match status" value="1"/>
</dbReference>
<protein>
    <submittedName>
        <fullName evidence="5">Uncharacterized protein</fullName>
    </submittedName>
</protein>
<dbReference type="EMBL" id="KV448558">
    <property type="protein sequence ID" value="OAX34866.1"/>
    <property type="molecule type" value="Genomic_DNA"/>
</dbReference>
<dbReference type="STRING" id="1314800.A0A1B7MQK6"/>
<evidence type="ECO:0000256" key="1">
    <source>
        <dbReference type="ARBA" id="ARBA00022574"/>
    </source>
</evidence>
<dbReference type="InParanoid" id="A0A1B7MQK6"/>
<evidence type="ECO:0000259" key="3">
    <source>
        <dbReference type="Pfam" id="PF17034"/>
    </source>
</evidence>
<dbReference type="Pfam" id="PF17034">
    <property type="entry name" value="zinc_ribbon_16"/>
    <property type="match status" value="1"/>
</dbReference>
<dbReference type="Proteomes" id="UP000092154">
    <property type="component" value="Unassembled WGS sequence"/>
</dbReference>
<feature type="domain" description="GATOR2 complex protein MIO zinc-ribbon like" evidence="3">
    <location>
        <begin position="391"/>
        <end position="468"/>
    </location>
</feature>
<proteinExistence type="predicted"/>
<reference evidence="5 6" key="1">
    <citation type="submission" date="2016-06" db="EMBL/GenBank/DDBJ databases">
        <title>Comparative genomics of the ectomycorrhizal sister species Rhizopogon vinicolor and Rhizopogon vesiculosus (Basidiomycota: Boletales) reveals a divergence of the mating type B locus.</title>
        <authorList>
            <consortium name="DOE Joint Genome Institute"/>
            <person name="Mujic A.B."/>
            <person name="Kuo A."/>
            <person name="Tritt A."/>
            <person name="Lipzen A."/>
            <person name="Chen C."/>
            <person name="Johnson J."/>
            <person name="Sharma A."/>
            <person name="Barry K."/>
            <person name="Grigoriev I.V."/>
            <person name="Spatafora J.W."/>
        </authorList>
    </citation>
    <scope>NUCLEOTIDE SEQUENCE [LARGE SCALE GENOMIC DNA]</scope>
    <source>
        <strain evidence="5 6">AM-OR11-026</strain>
    </source>
</reference>
<dbReference type="PANTHER" id="PTHR16453:SF9">
    <property type="entry name" value="GATOR COMPLEX PROTEIN MIOS"/>
    <property type="match status" value="1"/>
</dbReference>
<gene>
    <name evidence="5" type="ORF">K503DRAFT_785458</name>
</gene>
<dbReference type="InterPro" id="IPR049092">
    <property type="entry name" value="MIOS_a-sol"/>
</dbReference>
<feature type="domain" description="MIOS-like alpha-solenoid" evidence="4">
    <location>
        <begin position="188"/>
        <end position="320"/>
    </location>
</feature>
<name>A0A1B7MQK6_9AGAM</name>
<dbReference type="AlphaFoldDB" id="A0A1B7MQK6"/>
<dbReference type="PANTHER" id="PTHR16453">
    <property type="entry name" value="WD40 DOMAIN-CONTAINING PROTEIN MIO FAMILY MEMBER"/>
    <property type="match status" value="1"/>
</dbReference>
<dbReference type="GO" id="GO:0005737">
    <property type="term" value="C:cytoplasm"/>
    <property type="evidence" value="ECO:0007669"/>
    <property type="project" value="TreeGrafter"/>
</dbReference>
<keyword evidence="6" id="KW-1185">Reference proteome</keyword>
<dbReference type="CDD" id="cd16691">
    <property type="entry name" value="mRING-H2-C3H3C2_Mio"/>
    <property type="match status" value="1"/>
</dbReference>
<keyword evidence="1" id="KW-0853">WD repeat</keyword>
<dbReference type="InterPro" id="IPR037593">
    <property type="entry name" value="MIOS/Sea4"/>
</dbReference>